<feature type="domain" description="Zinc finger PHD-type" evidence="4">
    <location>
        <begin position="2"/>
        <end position="54"/>
    </location>
</feature>
<dbReference type="InterPro" id="IPR013083">
    <property type="entry name" value="Znf_RING/FYVE/PHD"/>
</dbReference>
<dbReference type="Proteomes" id="UP000653454">
    <property type="component" value="Unassembled WGS sequence"/>
</dbReference>
<evidence type="ECO:0000256" key="1">
    <source>
        <dbReference type="ARBA" id="ARBA00022723"/>
    </source>
</evidence>
<evidence type="ECO:0000256" key="2">
    <source>
        <dbReference type="ARBA" id="ARBA00022771"/>
    </source>
</evidence>
<dbReference type="Gene3D" id="3.30.40.10">
    <property type="entry name" value="Zinc/RING finger domain, C3HC4 (zinc finger)"/>
    <property type="match status" value="1"/>
</dbReference>
<keyword evidence="2" id="KW-0863">Zinc-finger</keyword>
<name>A0A8S4E1P4_PLUXY</name>
<evidence type="ECO:0000313" key="6">
    <source>
        <dbReference type="EMBL" id="CAG9114405.1"/>
    </source>
</evidence>
<sequence>MDCSKCKLKLKPEELLKCNACSITLHYTCAGLDMAGFKKILPMNKPKWKCGNCKPPKLGSPIVLNKVCEESEAMSSIINIDTESLISLINRRFDSLKDSIDTFKTEVNARLTQLSDTVSSFDQRISSAEARIESLSETTMKLASENITLSNAIDLLKMELSDREQEFLCNDVEISGITETKEENVGHIVQVLANKLGLSINECDIVSATRVGVFRPGGLVENVSGKGSNGAAEPRPRPIAVRFARRSVKDGIINAARVRRGATTADCDLPGPSRRFYVNERLTRTNRWLFNKAREEGKRHGWRFIWTKEGKVLVRKEQGKASHRIRSEMDLASVFGSDKVGTNVPKPSTTNY</sequence>
<dbReference type="InterPro" id="IPR011011">
    <property type="entry name" value="Znf_FYVE_PHD"/>
</dbReference>
<evidence type="ECO:0000256" key="3">
    <source>
        <dbReference type="ARBA" id="ARBA00022833"/>
    </source>
</evidence>
<evidence type="ECO:0000313" key="5">
    <source>
        <dbReference type="EMBL" id="CAG9108456.1"/>
    </source>
</evidence>
<keyword evidence="3" id="KW-0862">Zinc</keyword>
<proteinExistence type="predicted"/>
<dbReference type="AlphaFoldDB" id="A0A8S4E1P4"/>
<dbReference type="Pfam" id="PF25298">
    <property type="entry name" value="Baculo_FP_2nd"/>
    <property type="match status" value="1"/>
</dbReference>
<evidence type="ECO:0000259" key="4">
    <source>
        <dbReference type="SMART" id="SM00249"/>
    </source>
</evidence>
<dbReference type="InterPro" id="IPR019786">
    <property type="entry name" value="Zinc_finger_PHD-type_CS"/>
</dbReference>
<dbReference type="EMBL" id="CAJHNJ030000016">
    <property type="protein sequence ID" value="CAG9114405.1"/>
    <property type="molecule type" value="Genomic_DNA"/>
</dbReference>
<organism evidence="5 7">
    <name type="scientific">Plutella xylostella</name>
    <name type="common">Diamondback moth</name>
    <name type="synonym">Plutella maculipennis</name>
    <dbReference type="NCBI Taxonomy" id="51655"/>
    <lineage>
        <taxon>Eukaryota</taxon>
        <taxon>Metazoa</taxon>
        <taxon>Ecdysozoa</taxon>
        <taxon>Arthropoda</taxon>
        <taxon>Hexapoda</taxon>
        <taxon>Insecta</taxon>
        <taxon>Pterygota</taxon>
        <taxon>Neoptera</taxon>
        <taxon>Endopterygota</taxon>
        <taxon>Lepidoptera</taxon>
        <taxon>Glossata</taxon>
        <taxon>Ditrysia</taxon>
        <taxon>Yponomeutoidea</taxon>
        <taxon>Plutellidae</taxon>
        <taxon>Plutella</taxon>
    </lineage>
</organism>
<accession>A0A8S4E1P4</accession>
<keyword evidence="1" id="KW-0479">Metal-binding</keyword>
<reference evidence="5" key="1">
    <citation type="submission" date="2020-11" db="EMBL/GenBank/DDBJ databases">
        <authorList>
            <person name="Whiteford S."/>
        </authorList>
    </citation>
    <scope>NUCLEOTIDE SEQUENCE</scope>
</reference>
<protein>
    <submittedName>
        <fullName evidence="5">(diamondback moth) hypothetical protein</fullName>
    </submittedName>
</protein>
<gene>
    <name evidence="5" type="ORF">PLXY2_LOCUS3841</name>
    <name evidence="6" type="ORF">PLXY2_LOCUS5386</name>
</gene>
<dbReference type="PROSITE" id="PS01359">
    <property type="entry name" value="ZF_PHD_1"/>
    <property type="match status" value="1"/>
</dbReference>
<dbReference type="SMART" id="SM00249">
    <property type="entry name" value="PHD"/>
    <property type="match status" value="1"/>
</dbReference>
<dbReference type="InterPro" id="IPR001965">
    <property type="entry name" value="Znf_PHD"/>
</dbReference>
<comment type="caution">
    <text evidence="5">The sequence shown here is derived from an EMBL/GenBank/DDBJ whole genome shotgun (WGS) entry which is preliminary data.</text>
</comment>
<dbReference type="InterPro" id="IPR057251">
    <property type="entry name" value="FP_C"/>
</dbReference>
<keyword evidence="7" id="KW-1185">Reference proteome</keyword>
<dbReference type="EMBL" id="CAJHNJ030000010">
    <property type="protein sequence ID" value="CAG9108456.1"/>
    <property type="molecule type" value="Genomic_DNA"/>
</dbReference>
<evidence type="ECO:0000313" key="7">
    <source>
        <dbReference type="Proteomes" id="UP000653454"/>
    </source>
</evidence>
<dbReference type="SUPFAM" id="SSF57903">
    <property type="entry name" value="FYVE/PHD zinc finger"/>
    <property type="match status" value="1"/>
</dbReference>
<dbReference type="GO" id="GO:0008270">
    <property type="term" value="F:zinc ion binding"/>
    <property type="evidence" value="ECO:0007669"/>
    <property type="project" value="UniProtKB-KW"/>
</dbReference>